<proteinExistence type="predicted"/>
<dbReference type="Proteomes" id="UP000321328">
    <property type="component" value="Unassembled WGS sequence"/>
</dbReference>
<comment type="caution">
    <text evidence="1">The sequence shown here is derived from an EMBL/GenBank/DDBJ whole genome shotgun (WGS) entry which is preliminary data.</text>
</comment>
<dbReference type="STRING" id="1123024.GCA_000423625_01210"/>
<evidence type="ECO:0000313" key="2">
    <source>
        <dbReference type="Proteomes" id="UP000321328"/>
    </source>
</evidence>
<reference evidence="1 2" key="1">
    <citation type="submission" date="2019-07" db="EMBL/GenBank/DDBJ databases">
        <title>Whole genome shotgun sequence of Pseudonocardia asaccharolytica NBRC 16224.</title>
        <authorList>
            <person name="Hosoyama A."/>
            <person name="Uohara A."/>
            <person name="Ohji S."/>
            <person name="Ichikawa N."/>
        </authorList>
    </citation>
    <scope>NUCLEOTIDE SEQUENCE [LARGE SCALE GENOMIC DNA]</scope>
    <source>
        <strain evidence="1 2">NBRC 16224</strain>
    </source>
</reference>
<name>A0A511D119_9PSEU</name>
<keyword evidence="2" id="KW-1185">Reference proteome</keyword>
<dbReference type="AlphaFoldDB" id="A0A511D119"/>
<sequence length="975" mass="104936">MTRPVRSSDRAKVGAFELLEESERLWAADPAAWLRCDESSDSRHRRRLVVEALGAYERLRIADAPDSDPQAVFRRWPTCTVIALVALAANSGDPTMFTAELSRILQGAGRNETQAWLRGWTDCWARMIGERLTALDVDEIPGLPLMLRLSAGDDVGVPVPELRLHLESGALVIVFPGDSGRGLRIEAGGGTCPSVAGRWVIPRPVPVATCYDVFGNVHRVPVADPRNPLAFTGEGALIPPGHPLPADEIWLMHLGEPPVEAFAGPRHILEESVPPVGWPRWWLGCVSLNAVTAIRSAVDNGSGIQYGPWWSVAGAEHADLEFDDPINGILNRDGAAVYARPPRLRLPGGPGESWTIEVRDLDSPTPIRWTAPGDSVVTFDDLPHPIVGTFRLRAQAPGNRPVEGTFTVAEGLTCSPDPRIRLLRENGGLMPARVQIQGPRGLCPSPSVVRFGSEEIRRDVRLRVTGSETSLDLRVELPHCAIRKKLADETGAWEITAPTFGFDDLGARVCLDVRLPPEVLEAAGTVPDVVAGVTSDDEAGQRIAGHRIGRDLCRYRLGALIDTVRLIGTMTLWLRLPGMEAHVATVQGITLATAVRVDGGDLHVDGQSRRVRLRVTVRSPLAPWIAPMSAELDEGQHRLALEPPYSDGGPLSVTVSSAEPGWDRRRDLVFRCGEPGRIPHLGSPAERTMARYLAGVAPLPEVPDALSLLWIVAARIGAVAEPGLGALTAQECASRLGVTPEASLLAAENAGLTSTELIEPLIRSGLAAHRFRRVVSPDLIRRLWDSAPFPALLMTSPLLPFLAGSEDWDLTELDDDERRLLAAVRSCCDSSAIALLTGDAPGTRHADLLLTGGVQGEPVGEGGLDGSTPEPGEPTELWAEALARIQIFAGSSRYAPMFERLGHFPTAVPEPTPDALSLGCALVARIAAQGDAAAAAIERQTRHVWVEVAGRAPADAGNDLVFAEFRVSNWFAHHA</sequence>
<gene>
    <name evidence="1" type="ORF">PA7_22140</name>
</gene>
<protein>
    <submittedName>
        <fullName evidence="1">Uncharacterized protein</fullName>
    </submittedName>
</protein>
<accession>A0A511D119</accession>
<dbReference type="EMBL" id="BJVI01000019">
    <property type="protein sequence ID" value="GEL18377.1"/>
    <property type="molecule type" value="Genomic_DNA"/>
</dbReference>
<organism evidence="1 2">
    <name type="scientific">Pseudonocardia asaccharolytica DSM 44247 = NBRC 16224</name>
    <dbReference type="NCBI Taxonomy" id="1123024"/>
    <lineage>
        <taxon>Bacteria</taxon>
        <taxon>Bacillati</taxon>
        <taxon>Actinomycetota</taxon>
        <taxon>Actinomycetes</taxon>
        <taxon>Pseudonocardiales</taxon>
        <taxon>Pseudonocardiaceae</taxon>
        <taxon>Pseudonocardia</taxon>
    </lineage>
</organism>
<evidence type="ECO:0000313" key="1">
    <source>
        <dbReference type="EMBL" id="GEL18377.1"/>
    </source>
</evidence>